<keyword evidence="8" id="KW-0413">Isomerase</keyword>
<evidence type="ECO:0000256" key="2">
    <source>
        <dbReference type="ARBA" id="ARBA00022763"/>
    </source>
</evidence>
<dbReference type="InterPro" id="IPR011545">
    <property type="entry name" value="DEAD/DEAH_box_helicase_dom"/>
</dbReference>
<dbReference type="SUPFAM" id="SSF52540">
    <property type="entry name" value="P-loop containing nucleoside triphosphate hydrolases"/>
    <property type="match status" value="1"/>
</dbReference>
<dbReference type="InterPro" id="IPR013701">
    <property type="entry name" value="Lhr-like_DEAD/DEAH_assoc"/>
</dbReference>
<keyword evidence="5" id="KW-0067">ATP-binding</keyword>
<dbReference type="InterPro" id="IPR014001">
    <property type="entry name" value="Helicase_ATP-bd"/>
</dbReference>
<dbReference type="InterPro" id="IPR052511">
    <property type="entry name" value="ATP-dep_Helicase"/>
</dbReference>
<keyword evidence="4 12" id="KW-0347">Helicase</keyword>
<evidence type="ECO:0000256" key="8">
    <source>
        <dbReference type="ARBA" id="ARBA00023235"/>
    </source>
</evidence>
<organism evidence="12 13">
    <name type="scientific">Actinospica durhamensis</name>
    <dbReference type="NCBI Taxonomy" id="1508375"/>
    <lineage>
        <taxon>Bacteria</taxon>
        <taxon>Bacillati</taxon>
        <taxon>Actinomycetota</taxon>
        <taxon>Actinomycetes</taxon>
        <taxon>Catenulisporales</taxon>
        <taxon>Actinospicaceae</taxon>
        <taxon>Actinospica</taxon>
    </lineage>
</organism>
<dbReference type="NCBIfam" id="NF007284">
    <property type="entry name" value="PRK09751.1"/>
    <property type="match status" value="1"/>
</dbReference>
<dbReference type="Pfam" id="PF08494">
    <property type="entry name" value="DEAD_assoc"/>
    <property type="match status" value="1"/>
</dbReference>
<evidence type="ECO:0000256" key="4">
    <source>
        <dbReference type="ARBA" id="ARBA00022806"/>
    </source>
</evidence>
<dbReference type="InterPro" id="IPR003593">
    <property type="entry name" value="AAA+_ATPase"/>
</dbReference>
<dbReference type="Pfam" id="PF23235">
    <property type="entry name" value="WHD_3rd_Lhr"/>
    <property type="match status" value="1"/>
</dbReference>
<keyword evidence="13" id="KW-1185">Reference proteome</keyword>
<dbReference type="InterPro" id="IPR045628">
    <property type="entry name" value="Lhr_WH_dom"/>
</dbReference>
<dbReference type="GO" id="GO:0005524">
    <property type="term" value="F:ATP binding"/>
    <property type="evidence" value="ECO:0007669"/>
    <property type="project" value="UniProtKB-KW"/>
</dbReference>
<keyword evidence="1" id="KW-0547">Nucleotide-binding</keyword>
<dbReference type="Gene3D" id="3.40.50.300">
    <property type="entry name" value="P-loop containing nucleotide triphosphate hydrolases"/>
    <property type="match status" value="2"/>
</dbReference>
<evidence type="ECO:0000313" key="13">
    <source>
        <dbReference type="Proteomes" id="UP000675781"/>
    </source>
</evidence>
<evidence type="ECO:0000256" key="5">
    <source>
        <dbReference type="ARBA" id="ARBA00022840"/>
    </source>
</evidence>
<dbReference type="EMBL" id="JAGSOG010000167">
    <property type="protein sequence ID" value="MBR7836879.1"/>
    <property type="molecule type" value="Genomic_DNA"/>
</dbReference>
<feature type="domain" description="Helicase ATP-binding" evidence="10">
    <location>
        <begin position="27"/>
        <end position="220"/>
    </location>
</feature>
<dbReference type="GO" id="GO:0003677">
    <property type="term" value="F:DNA binding"/>
    <property type="evidence" value="ECO:0007669"/>
    <property type="project" value="UniProtKB-KW"/>
</dbReference>
<keyword evidence="3 12" id="KW-0378">Hydrolase</keyword>
<dbReference type="PROSITE" id="PS51194">
    <property type="entry name" value="HELICASE_CTER"/>
    <property type="match status" value="1"/>
</dbReference>
<evidence type="ECO:0000256" key="9">
    <source>
        <dbReference type="SAM" id="MobiDB-lite"/>
    </source>
</evidence>
<dbReference type="PANTHER" id="PTHR47962:SF5">
    <property type="entry name" value="ATP-DEPENDENT HELICASE LHR-RELATED"/>
    <property type="match status" value="1"/>
</dbReference>
<dbReference type="SMART" id="SM00487">
    <property type="entry name" value="DEXDc"/>
    <property type="match status" value="1"/>
</dbReference>
<dbReference type="InterPro" id="IPR055368">
    <property type="entry name" value="WH3_Lhr"/>
</dbReference>
<evidence type="ECO:0000313" key="12">
    <source>
        <dbReference type="EMBL" id="MBR7836879.1"/>
    </source>
</evidence>
<dbReference type="PANTHER" id="PTHR47962">
    <property type="entry name" value="ATP-DEPENDENT HELICASE LHR-RELATED-RELATED"/>
    <property type="match status" value="1"/>
</dbReference>
<dbReference type="GO" id="GO:0006281">
    <property type="term" value="P:DNA repair"/>
    <property type="evidence" value="ECO:0007669"/>
    <property type="project" value="UniProtKB-KW"/>
</dbReference>
<dbReference type="Proteomes" id="UP000675781">
    <property type="component" value="Unassembled WGS sequence"/>
</dbReference>
<feature type="compositionally biased region" description="Basic and acidic residues" evidence="9">
    <location>
        <begin position="1444"/>
        <end position="1454"/>
    </location>
</feature>
<dbReference type="Pfam" id="PF00270">
    <property type="entry name" value="DEAD"/>
    <property type="match status" value="1"/>
</dbReference>
<feature type="domain" description="Helicase C-terminal" evidence="11">
    <location>
        <begin position="266"/>
        <end position="475"/>
    </location>
</feature>
<dbReference type="InterPro" id="IPR001650">
    <property type="entry name" value="Helicase_C-like"/>
</dbReference>
<dbReference type="InterPro" id="IPR055367">
    <property type="entry name" value="WH4_Lhr"/>
</dbReference>
<keyword evidence="7" id="KW-0234">DNA repair</keyword>
<comment type="caution">
    <text evidence="12">The sequence shown here is derived from an EMBL/GenBank/DDBJ whole genome shotgun (WGS) entry which is preliminary data.</text>
</comment>
<dbReference type="InterPro" id="IPR027417">
    <property type="entry name" value="P-loop_NTPase"/>
</dbReference>
<dbReference type="GO" id="GO:0016887">
    <property type="term" value="F:ATP hydrolysis activity"/>
    <property type="evidence" value="ECO:0007669"/>
    <property type="project" value="TreeGrafter"/>
</dbReference>
<evidence type="ECO:0000256" key="1">
    <source>
        <dbReference type="ARBA" id="ARBA00022741"/>
    </source>
</evidence>
<dbReference type="Pfam" id="PF23234">
    <property type="entry name" value="WHD_4th_Lhr"/>
    <property type="match status" value="1"/>
</dbReference>
<reference evidence="12" key="1">
    <citation type="submission" date="2021-04" db="EMBL/GenBank/DDBJ databases">
        <title>Genome based classification of Actinospica acidithermotolerans sp. nov., an actinobacterium isolated from an Indonesian hot spring.</title>
        <authorList>
            <person name="Kusuma A.B."/>
            <person name="Putra K.E."/>
            <person name="Nafisah S."/>
            <person name="Loh J."/>
            <person name="Nouioui I."/>
            <person name="Goodfellow M."/>
        </authorList>
    </citation>
    <scope>NUCLEOTIDE SEQUENCE</scope>
    <source>
        <strain evidence="12">CSCA 57</strain>
    </source>
</reference>
<dbReference type="GO" id="GO:0004386">
    <property type="term" value="F:helicase activity"/>
    <property type="evidence" value="ECO:0007669"/>
    <property type="project" value="UniProtKB-KW"/>
</dbReference>
<evidence type="ECO:0000256" key="6">
    <source>
        <dbReference type="ARBA" id="ARBA00023125"/>
    </source>
</evidence>
<dbReference type="SMART" id="SM00490">
    <property type="entry name" value="HELICc"/>
    <property type="match status" value="1"/>
</dbReference>
<dbReference type="Pfam" id="PF19306">
    <property type="entry name" value="WHD_Lhr"/>
    <property type="match status" value="1"/>
</dbReference>
<dbReference type="SMART" id="SM00382">
    <property type="entry name" value="AAA"/>
    <property type="match status" value="1"/>
</dbReference>
<accession>A0A941IR15</accession>
<dbReference type="CDD" id="cd18796">
    <property type="entry name" value="SF2_C_LHR"/>
    <property type="match status" value="1"/>
</dbReference>
<sequence length="1629" mass="174300">MDYFAEPTRRWLSGAFAQPTAAQLGAWEEIKAGHNALVVAPTGSGKTLAAFLAALDRLAFGPAAEDPKLRCRVLYVSPLKALGVDVERNLRAPLAGLRQEAVRAGLPEPEVRVAVRTGDTPADERRRFSTKPPDILITTPESLFLLLTSQAREALAGIETVIVDEVHAIAGTKRGAHLALSLERLDLLLSRPAQRIGLSATVRPPEEIAAWLGGPRPAVVVAPPSAKTFDLRVVVPVEDMAELASLEDETVPADQRGRRQASIWPHVEQRVADLIEQHTSTLVFANSRRLAERLCNRLNEIYFEQLSAAEADRPSADESGSSGAPAITAADGSDGAAAAFARTPIRTPAELMGQAGQAGGAPPLLARAHHGSVSKEQRAEVEEALKAGRLPAVVATSSLELGIDMGAVDLVVQVESPPSVASGLQRVGRAGHQVGAVSRGVIFPKFRGDLLQSAVVAERMRAGLIEAVHAVRNPLDVLAQQLVAMVAIEPWQTTDLLAAVRRAAPFTTLAEPVFEAVLDMLAGRYPSDEFAELRPRLVWDRETGQLQARPGAQRLAVTSGGTIPDRGLYGVFLVGDQKQARRVGELDEEMVYESRVGDVFTLGTSSWRIEEITHDRVLVSPAPGQPGRLPFWHGDALGRPLELGRALGAFTRELGALEPEQARERLREAGLDAWAAGNLLAYLTEQREATGQVPDDRTIVVERFHDELGDWRMVIHSPFGAQVHAPWALAIGAKLRALHGMDAQVMHADDGIVLRIPDADWDEDSATARPEAALARFAAEEIEQLVTDEVGGSALFAARFRECAGRALLLPRRRPNARVPLWQQRQRAAHLLAVASKYASFPIVLETVRECLQDVFDLPGLVELLGDIEGRRVRIVEVETPAPSPFAKSLLFGYIAQFLYEGDSPLAERRAAALAVDPSLLAELLGQPELRDLFDNEIIDQLEAELQHLAEDRRARDAEDAADLLRLLGPLSTEEAARRGIAQSWLAELERSRRVIRVRIAGEERWAAIEDAGRLRDALGAPLPVGVPEAFTEPVADPLGDLLARYARTHAPFPIAQAAAVFGLGVAVVLATLERLAAQQRVVRGGFRPDTTGEQWCDARVLRRLRRRTVAALREQAEPVAPSALARLLPAWQGATTGARLRGVDGVLRAVEQLAGYPVPASALERLILPARVTDYQPAMLDELTSGGEVAWTGAGALAVDDGWVTLAPAAIAPAVLPEPLPIDGFGPLHRAILEELAHENALFFRGLMTRLGQSGTEADPASVLDALWDLLWAGHLTNDTLAPMRALLGAGKTAHRAKRPTPRGRYASLRLSAPLPSAEQALTTVGAARSVGRWSRTRRIGPLGGEVGAGPAGAALTPAQVAQVAQLQAEVLLDRYGLVTRGSVASERGGRGALGNFSAAYRVLSAFEEVGRVRRGYFVDGLGAAQFAADGVVDRLRTEPKRVTGFDEGRDPDPFEASGAQPLPEPYPWTNGAGAYPPSGPDGSRGRKVKDAPDTLVLAATDPANAYGAAVDWPQRAETEPGRAGHRPGRKAGSLVVLHEGDLVWYVERGGRTVLTFQQNRELLELGAAALAESVKAGRVGALTIAAVDGVPVLSESGVGSGGQAAPGPAALLKAGFTLTPQGLRLRG</sequence>
<dbReference type="Pfam" id="PF23236">
    <property type="entry name" value="WHD_2nd_Lhr"/>
    <property type="match status" value="1"/>
</dbReference>
<name>A0A941IR15_9ACTN</name>
<dbReference type="PROSITE" id="PS51192">
    <property type="entry name" value="HELICASE_ATP_BIND_1"/>
    <property type="match status" value="1"/>
</dbReference>
<dbReference type="EC" id="3.6.4.-" evidence="12"/>
<evidence type="ECO:0000259" key="11">
    <source>
        <dbReference type="PROSITE" id="PS51194"/>
    </source>
</evidence>
<feature type="region of interest" description="Disordered" evidence="9">
    <location>
        <begin position="353"/>
        <end position="376"/>
    </location>
</feature>
<keyword evidence="6" id="KW-0238">DNA-binding</keyword>
<evidence type="ECO:0000256" key="3">
    <source>
        <dbReference type="ARBA" id="ARBA00022801"/>
    </source>
</evidence>
<evidence type="ECO:0000256" key="7">
    <source>
        <dbReference type="ARBA" id="ARBA00023204"/>
    </source>
</evidence>
<proteinExistence type="predicted"/>
<dbReference type="Pfam" id="PF00271">
    <property type="entry name" value="Helicase_C"/>
    <property type="match status" value="1"/>
</dbReference>
<dbReference type="RefSeq" id="WP_212531351.1">
    <property type="nucleotide sequence ID" value="NZ_JAGSOG010000167.1"/>
</dbReference>
<dbReference type="InterPro" id="IPR055369">
    <property type="entry name" value="WH2_Lhr"/>
</dbReference>
<protein>
    <submittedName>
        <fullName evidence="12">ATP-dependent helicase</fullName>
        <ecNumber evidence="12">3.6.4.-</ecNumber>
    </submittedName>
</protein>
<evidence type="ECO:0000259" key="10">
    <source>
        <dbReference type="PROSITE" id="PS51192"/>
    </source>
</evidence>
<keyword evidence="2" id="KW-0227">DNA damage</keyword>
<gene>
    <name evidence="12" type="ORF">KDL01_26610</name>
</gene>
<feature type="region of interest" description="Disordered" evidence="9">
    <location>
        <begin position="1444"/>
        <end position="1490"/>
    </location>
</feature>